<proteinExistence type="predicted"/>
<dbReference type="Proteomes" id="UP000029558">
    <property type="component" value="Chromosome"/>
</dbReference>
<dbReference type="EMBL" id="CP012508">
    <property type="protein sequence ID" value="ALB23883.1"/>
    <property type="molecule type" value="Genomic_DNA"/>
</dbReference>
<sequence length="543" mass="60001">MPKPIGIFFQGTSTNLGHQSEGELISTLALQWEEESKGPVFLRQGPGNYYEDGDNYITSWLGAIDGSSGNKNWNQNTDDALDFIKQQILEHGEPPYIVISGHSRGGVSCYMLANKLAENPDTCDIPLQILAVDPVPGDLPYKYTVTPEQASLAANVKACTILIAGGCGLPYFTSLIPEHTDETRLIVKQIALDHTGIDGLQSLITINPFHFKALTFHQSRYHLVQDYCTKNLGLTLEGRAYDPTEDGQPPGLNTLVNANSKYVMDFREAADADAAKRTIEASDVASLVVEATALKDVTKLSSGDLACADFDVVYLNNKKVFQLLGIDRGELFSAYQQGPEAFKRNCDVLMENYNWLTSQGLLGPENLYHLNQKAQDSPEQFAKNSQCLEIVKSKIEDAYDLICGRSLGDIGQTDLVGLEDNYLTYKINVMQSFFDFLMLDSPSIENMTTKLAEHEGEFLSNLGLQEDCSRLGRFCRVAMRFLSNTLVLGIGGWISDKKNKEAANRSRSVMDKQLPFFSQMADADEMRESTCDISHLLSLSLGA</sequence>
<gene>
    <name evidence="1" type="ORF">KU39_2707</name>
</gene>
<evidence type="ECO:0000313" key="2">
    <source>
        <dbReference type="Proteomes" id="UP000029558"/>
    </source>
</evidence>
<name>A0A1L6TEM4_PISSA</name>
<dbReference type="InterPro" id="IPR029058">
    <property type="entry name" value="AB_hydrolase_fold"/>
</dbReference>
<dbReference type="OrthoDB" id="1432332at2"/>
<protein>
    <submittedName>
        <fullName evidence="1">XPC-binding domain protein</fullName>
    </submittedName>
</protein>
<accession>A0A1L6TEM4</accession>
<dbReference type="AlphaFoldDB" id="A0A1L6TEM4"/>
<reference evidence="1 2" key="1">
    <citation type="journal article" date="2014" name="Genome Announc.">
        <title>Comparative Genome Analysis of Two Isolates of the Fish Pathogen Piscirickettsia salmonis from Different Hosts Reveals Major Differences in Virulence-Associated Secretion Systems.</title>
        <authorList>
            <person name="Bohle H."/>
            <person name="Henriquez P."/>
            <person name="Grothusen H."/>
            <person name="Navas E."/>
            <person name="Sandoval A."/>
            <person name="Bustamante F."/>
            <person name="Bustos P."/>
            <person name="Mancilla M."/>
        </authorList>
    </citation>
    <scope>NUCLEOTIDE SEQUENCE [LARGE SCALE GENOMIC DNA]</scope>
    <source>
        <strain evidence="2">B1-32597</strain>
    </source>
</reference>
<dbReference type="RefSeq" id="WP_027242660.1">
    <property type="nucleotide sequence ID" value="NZ_CP012508.1"/>
</dbReference>
<organism evidence="1 2">
    <name type="scientific">Piscirickettsia salmonis</name>
    <dbReference type="NCBI Taxonomy" id="1238"/>
    <lineage>
        <taxon>Bacteria</taxon>
        <taxon>Pseudomonadati</taxon>
        <taxon>Pseudomonadota</taxon>
        <taxon>Gammaproteobacteria</taxon>
        <taxon>Thiotrichales</taxon>
        <taxon>Piscirickettsiaceae</taxon>
        <taxon>Piscirickettsia</taxon>
    </lineage>
</organism>
<evidence type="ECO:0000313" key="1">
    <source>
        <dbReference type="EMBL" id="ALB23883.1"/>
    </source>
</evidence>
<dbReference type="SUPFAM" id="SSF53474">
    <property type="entry name" value="alpha/beta-Hydrolases"/>
    <property type="match status" value="1"/>
</dbReference>